<dbReference type="Proteomes" id="UP000254848">
    <property type="component" value="Unassembled WGS sequence"/>
</dbReference>
<evidence type="ECO:0000313" key="2">
    <source>
        <dbReference type="EMBL" id="RDK92795.1"/>
    </source>
</evidence>
<evidence type="ECO:0000313" key="3">
    <source>
        <dbReference type="Proteomes" id="UP000254848"/>
    </source>
</evidence>
<dbReference type="InterPro" id="IPR050706">
    <property type="entry name" value="Cyclic-di-GMP_PDE-like"/>
</dbReference>
<protein>
    <submittedName>
        <fullName evidence="2">EAL domain-containing protein (Putative c-di-GMP-specific phosphodiesterase class I)</fullName>
    </submittedName>
</protein>
<dbReference type="PROSITE" id="PS50883">
    <property type="entry name" value="EAL"/>
    <property type="match status" value="1"/>
</dbReference>
<dbReference type="PANTHER" id="PTHR33121:SF76">
    <property type="entry name" value="SIGNALING PROTEIN"/>
    <property type="match status" value="1"/>
</dbReference>
<dbReference type="AlphaFoldDB" id="A0A370QU87"/>
<proteinExistence type="predicted"/>
<dbReference type="SMART" id="SM00052">
    <property type="entry name" value="EAL"/>
    <property type="match status" value="1"/>
</dbReference>
<gene>
    <name evidence="2" type="ORF">C8D90_103187</name>
</gene>
<name>A0A370QU87_9GAMM</name>
<reference evidence="2 3" key="1">
    <citation type="submission" date="2018-07" db="EMBL/GenBank/DDBJ databases">
        <title>Genomic Encyclopedia of Type Strains, Phase IV (KMG-IV): sequencing the most valuable type-strain genomes for metagenomic binning, comparative biology and taxonomic classification.</title>
        <authorList>
            <person name="Goeker M."/>
        </authorList>
    </citation>
    <scope>NUCLEOTIDE SEQUENCE [LARGE SCALE GENOMIC DNA]</scope>
    <source>
        <strain evidence="2 3">DSM 103736</strain>
    </source>
</reference>
<dbReference type="RefSeq" id="WP_115457985.1">
    <property type="nucleotide sequence ID" value="NZ_QRAP01000003.1"/>
</dbReference>
<accession>A0A370QU87</accession>
<dbReference type="Pfam" id="PF00563">
    <property type="entry name" value="EAL"/>
    <property type="match status" value="1"/>
</dbReference>
<dbReference type="GO" id="GO:0071111">
    <property type="term" value="F:cyclic-guanylate-specific phosphodiesterase activity"/>
    <property type="evidence" value="ECO:0007669"/>
    <property type="project" value="InterPro"/>
</dbReference>
<dbReference type="InterPro" id="IPR001633">
    <property type="entry name" value="EAL_dom"/>
</dbReference>
<dbReference type="OrthoDB" id="6623526at2"/>
<dbReference type="PANTHER" id="PTHR33121">
    <property type="entry name" value="CYCLIC DI-GMP PHOSPHODIESTERASE PDEF"/>
    <property type="match status" value="1"/>
</dbReference>
<feature type="domain" description="EAL" evidence="1">
    <location>
        <begin position="1"/>
        <end position="216"/>
    </location>
</feature>
<comment type="caution">
    <text evidence="2">The sequence shown here is derived from an EMBL/GenBank/DDBJ whole genome shotgun (WGS) entry which is preliminary data.</text>
</comment>
<dbReference type="InterPro" id="IPR035919">
    <property type="entry name" value="EAL_sf"/>
</dbReference>
<organism evidence="2 3">
    <name type="scientific">Enterobacillus tribolii</name>
    <dbReference type="NCBI Taxonomy" id="1487935"/>
    <lineage>
        <taxon>Bacteria</taxon>
        <taxon>Pseudomonadati</taxon>
        <taxon>Pseudomonadota</taxon>
        <taxon>Gammaproteobacteria</taxon>
        <taxon>Enterobacterales</taxon>
        <taxon>Hafniaceae</taxon>
        <taxon>Enterobacillus</taxon>
    </lineage>
</organism>
<sequence length="216" mass="25403">MTIQPERTVIMLGRKQFHARFQPIVGLSQQYYGAELLSIVSGVDNVEDFFSIQSSRSVRDLVEQQLKLVSGKNERIFINIAHQNLIDDDFVNRLLSIRTPLALEIEHLASLSLEEHLRVRHNTGRLRDCGHQIWLDDVKRHTPLAALRYLYWDGIKIDKHYFWQMRGAFLQQAARFYRRYAQTILVEGIETEVQYLHCRQSGIDLGQGYYWHCYLP</sequence>
<keyword evidence="3" id="KW-1185">Reference proteome</keyword>
<dbReference type="SUPFAM" id="SSF141868">
    <property type="entry name" value="EAL domain-like"/>
    <property type="match status" value="1"/>
</dbReference>
<evidence type="ECO:0000259" key="1">
    <source>
        <dbReference type="PROSITE" id="PS50883"/>
    </source>
</evidence>
<dbReference type="Gene3D" id="3.20.20.450">
    <property type="entry name" value="EAL domain"/>
    <property type="match status" value="1"/>
</dbReference>
<dbReference type="EMBL" id="QRAP01000003">
    <property type="protein sequence ID" value="RDK92795.1"/>
    <property type="molecule type" value="Genomic_DNA"/>
</dbReference>